<keyword evidence="1" id="KW-1133">Transmembrane helix</keyword>
<dbReference type="RefSeq" id="WP_121464074.1">
    <property type="nucleotide sequence ID" value="NZ_CP025121.1"/>
</dbReference>
<sequence length="102" mass="12749">MINFDKLSQENKKIFSKTQKIIIFSYYSILIFYFLFRIYIFMEMYHNLTKKEESFNFWKALKFYIFKDADAHLHIFILIFAPLFFYFFKVKDKKIKDKISEF</sequence>
<reference evidence="2 3" key="1">
    <citation type="journal article" date="2018" name="BMC Genomics">
        <title>Comparative genome analysis of jujube witches'-broom Phytoplasma, an obligate pathogen that causes jujube witches'-broom disease.</title>
        <authorList>
            <person name="Wang J."/>
            <person name="Song L."/>
            <person name="Jiao Q."/>
            <person name="Yang S."/>
            <person name="Gao R."/>
            <person name="Lu X."/>
            <person name="Zhou G."/>
        </authorList>
    </citation>
    <scope>NUCLEOTIDE SEQUENCE [LARGE SCALE GENOMIC DNA]</scope>
    <source>
        <strain evidence="2">Jwb-nky</strain>
    </source>
</reference>
<feature type="transmembrane region" description="Helical" evidence="1">
    <location>
        <begin position="21"/>
        <end position="42"/>
    </location>
</feature>
<dbReference type="Proteomes" id="UP000272462">
    <property type="component" value="Chromosome"/>
</dbReference>
<accession>A0A660HN00</accession>
<keyword evidence="3" id="KW-1185">Reference proteome</keyword>
<gene>
    <name evidence="2" type="ORF">CWO85_02520</name>
</gene>
<feature type="transmembrane region" description="Helical" evidence="1">
    <location>
        <begin position="71"/>
        <end position="88"/>
    </location>
</feature>
<organism evidence="2 3">
    <name type="scientific">Ziziphus jujuba witches'-broom phytoplasma</name>
    <dbReference type="NCBI Taxonomy" id="135727"/>
    <lineage>
        <taxon>Bacteria</taxon>
        <taxon>Bacillati</taxon>
        <taxon>Mycoplasmatota</taxon>
        <taxon>Mollicutes</taxon>
        <taxon>Acholeplasmatales</taxon>
        <taxon>Acholeplasmataceae</taxon>
        <taxon>Candidatus Phytoplasma</taxon>
        <taxon>16SrV (Elm yellows group)</taxon>
    </lineage>
</organism>
<dbReference type="KEGG" id="pzi:CWO85_02520"/>
<dbReference type="EMBL" id="CP025121">
    <property type="protein sequence ID" value="AYJ01362.1"/>
    <property type="molecule type" value="Genomic_DNA"/>
</dbReference>
<evidence type="ECO:0000313" key="3">
    <source>
        <dbReference type="Proteomes" id="UP000272462"/>
    </source>
</evidence>
<name>A0A660HN00_ZIZJU</name>
<keyword evidence="1" id="KW-0472">Membrane</keyword>
<keyword evidence="1" id="KW-0812">Transmembrane</keyword>
<protein>
    <submittedName>
        <fullName evidence="2">Uncharacterized protein</fullName>
    </submittedName>
</protein>
<proteinExistence type="predicted"/>
<evidence type="ECO:0000256" key="1">
    <source>
        <dbReference type="SAM" id="Phobius"/>
    </source>
</evidence>
<evidence type="ECO:0000313" key="2">
    <source>
        <dbReference type="EMBL" id="AYJ01362.1"/>
    </source>
</evidence>
<dbReference type="AlphaFoldDB" id="A0A660HN00"/>